<dbReference type="EMBL" id="JAHQCS010000091">
    <property type="protein sequence ID" value="MBU9712024.1"/>
    <property type="molecule type" value="Genomic_DNA"/>
</dbReference>
<evidence type="ECO:0000313" key="1">
    <source>
        <dbReference type="EMBL" id="MBU9712024.1"/>
    </source>
</evidence>
<dbReference type="Proteomes" id="UP000784880">
    <property type="component" value="Unassembled WGS sequence"/>
</dbReference>
<name>A0ABS6JEB7_9BACI</name>
<gene>
    <name evidence="1" type="ORF">KS419_09760</name>
</gene>
<evidence type="ECO:0000313" key="2">
    <source>
        <dbReference type="Proteomes" id="UP000784880"/>
    </source>
</evidence>
<organism evidence="1 2">
    <name type="scientific">Evansella tamaricis</name>
    <dbReference type="NCBI Taxonomy" id="2069301"/>
    <lineage>
        <taxon>Bacteria</taxon>
        <taxon>Bacillati</taxon>
        <taxon>Bacillota</taxon>
        <taxon>Bacilli</taxon>
        <taxon>Bacillales</taxon>
        <taxon>Bacillaceae</taxon>
        <taxon>Evansella</taxon>
    </lineage>
</organism>
<keyword evidence="2" id="KW-1185">Reference proteome</keyword>
<reference evidence="1 2" key="1">
    <citation type="submission" date="2021-06" db="EMBL/GenBank/DDBJ databases">
        <title>Bacillus sp. RD4P76, an endophyte from a halophyte.</title>
        <authorList>
            <person name="Sun J.-Q."/>
        </authorList>
    </citation>
    <scope>NUCLEOTIDE SEQUENCE [LARGE SCALE GENOMIC DNA]</scope>
    <source>
        <strain evidence="1 2">CGMCC 1.15917</strain>
    </source>
</reference>
<protein>
    <submittedName>
        <fullName evidence="1">Uncharacterized protein</fullName>
    </submittedName>
</protein>
<accession>A0ABS6JEB7</accession>
<proteinExistence type="predicted"/>
<comment type="caution">
    <text evidence="1">The sequence shown here is derived from an EMBL/GenBank/DDBJ whole genome shotgun (WGS) entry which is preliminary data.</text>
</comment>
<sequence>MSEYQEYITEREKFDFFMEQGFKIIEVNESLSGDIVKLKLEEKDIVENLHIKTANGRKYYTNIMIMQLNLTNV</sequence>